<dbReference type="InterPro" id="IPR049900">
    <property type="entry name" value="PKS_mFAS_DH"/>
</dbReference>
<dbReference type="InterPro" id="IPR036736">
    <property type="entry name" value="ACP-like_sf"/>
</dbReference>
<feature type="compositionally biased region" description="Polar residues" evidence="5">
    <location>
        <begin position="1584"/>
        <end position="1596"/>
    </location>
</feature>
<dbReference type="Proteomes" id="UP000664521">
    <property type="component" value="Unassembled WGS sequence"/>
</dbReference>
<dbReference type="InterPro" id="IPR032088">
    <property type="entry name" value="SAT"/>
</dbReference>
<dbReference type="SMART" id="SM00827">
    <property type="entry name" value="PKS_AT"/>
    <property type="match status" value="1"/>
</dbReference>
<dbReference type="SUPFAM" id="SSF47336">
    <property type="entry name" value="ACP-like"/>
    <property type="match status" value="1"/>
</dbReference>
<evidence type="ECO:0000256" key="5">
    <source>
        <dbReference type="SAM" id="MobiDB-lite"/>
    </source>
</evidence>
<dbReference type="GO" id="GO:0004315">
    <property type="term" value="F:3-oxoacyl-[acyl-carrier-protein] synthase activity"/>
    <property type="evidence" value="ECO:0007669"/>
    <property type="project" value="InterPro"/>
</dbReference>
<evidence type="ECO:0000256" key="2">
    <source>
        <dbReference type="ARBA" id="ARBA00022553"/>
    </source>
</evidence>
<evidence type="ECO:0000259" key="6">
    <source>
        <dbReference type="PROSITE" id="PS50075"/>
    </source>
</evidence>
<dbReference type="PANTHER" id="PTHR43775:SF37">
    <property type="entry name" value="SI:DKEY-61P9.11"/>
    <property type="match status" value="1"/>
</dbReference>
<keyword evidence="1" id="KW-0596">Phosphopantetheine</keyword>
<dbReference type="GO" id="GO:0044550">
    <property type="term" value="P:secondary metabolite biosynthetic process"/>
    <property type="evidence" value="ECO:0007669"/>
    <property type="project" value="TreeGrafter"/>
</dbReference>
<dbReference type="InterPro" id="IPR016035">
    <property type="entry name" value="Acyl_Trfase/lysoPLipase"/>
</dbReference>
<dbReference type="InterPro" id="IPR016039">
    <property type="entry name" value="Thiolase-like"/>
</dbReference>
<dbReference type="InterPro" id="IPR020841">
    <property type="entry name" value="PKS_Beta-ketoAc_synthase_dom"/>
</dbReference>
<name>A0A8H3PH15_9LECA</name>
<dbReference type="InterPro" id="IPR018201">
    <property type="entry name" value="Ketoacyl_synth_AS"/>
</dbReference>
<dbReference type="Pfam" id="PF02801">
    <property type="entry name" value="Ketoacyl-synt_C"/>
    <property type="match status" value="1"/>
</dbReference>
<dbReference type="InterPro" id="IPR014030">
    <property type="entry name" value="Ketoacyl_synth_N"/>
</dbReference>
<evidence type="ECO:0008006" key="11">
    <source>
        <dbReference type="Google" id="ProtNLM"/>
    </source>
</evidence>
<evidence type="ECO:0000256" key="3">
    <source>
        <dbReference type="ARBA" id="ARBA00022679"/>
    </source>
</evidence>
<dbReference type="Pfam" id="PF22621">
    <property type="entry name" value="CurL-like_PKS_C"/>
    <property type="match status" value="1"/>
</dbReference>
<dbReference type="SUPFAM" id="SSF52151">
    <property type="entry name" value="FabD/lysophospholipase-like"/>
    <property type="match status" value="1"/>
</dbReference>
<dbReference type="Gene3D" id="3.40.47.10">
    <property type="match status" value="2"/>
</dbReference>
<dbReference type="Pfam" id="PF14765">
    <property type="entry name" value="PS-DH"/>
    <property type="match status" value="1"/>
</dbReference>
<dbReference type="GO" id="GO:0004312">
    <property type="term" value="F:fatty acid synthase activity"/>
    <property type="evidence" value="ECO:0007669"/>
    <property type="project" value="TreeGrafter"/>
</dbReference>
<accession>A0A8H3PH15</accession>
<dbReference type="OrthoDB" id="329835at2759"/>
<dbReference type="PROSITE" id="PS52004">
    <property type="entry name" value="KS3_2"/>
    <property type="match status" value="1"/>
</dbReference>
<gene>
    <name evidence="9" type="ORF">HETSPECPRED_002168</name>
</gene>
<dbReference type="InterPro" id="IPR050091">
    <property type="entry name" value="PKS_NRPS_Biosynth_Enz"/>
</dbReference>
<dbReference type="InterPro" id="IPR014031">
    <property type="entry name" value="Ketoacyl_synth_C"/>
</dbReference>
<keyword evidence="3" id="KW-0808">Transferase</keyword>
<dbReference type="InterPro" id="IPR014043">
    <property type="entry name" value="Acyl_transferase_dom"/>
</dbReference>
<feature type="domain" description="Ketosynthase family 3 (KS3)" evidence="7">
    <location>
        <begin position="362"/>
        <end position="774"/>
    </location>
</feature>
<organism evidence="9 10">
    <name type="scientific">Heterodermia speciosa</name>
    <dbReference type="NCBI Taxonomy" id="116794"/>
    <lineage>
        <taxon>Eukaryota</taxon>
        <taxon>Fungi</taxon>
        <taxon>Dikarya</taxon>
        <taxon>Ascomycota</taxon>
        <taxon>Pezizomycotina</taxon>
        <taxon>Lecanoromycetes</taxon>
        <taxon>OSLEUM clade</taxon>
        <taxon>Lecanoromycetidae</taxon>
        <taxon>Caliciales</taxon>
        <taxon>Physciaceae</taxon>
        <taxon>Heterodermia</taxon>
    </lineage>
</organism>
<dbReference type="SUPFAM" id="SSF53901">
    <property type="entry name" value="Thiolase-like"/>
    <property type="match status" value="1"/>
</dbReference>
<evidence type="ECO:0000256" key="4">
    <source>
        <dbReference type="PROSITE-ProRule" id="PRU01363"/>
    </source>
</evidence>
<dbReference type="InterPro" id="IPR042104">
    <property type="entry name" value="PKS_dehydratase_sf"/>
</dbReference>
<dbReference type="SUPFAM" id="SSF55048">
    <property type="entry name" value="Probable ACP-binding domain of malonyl-CoA ACP transacylase"/>
    <property type="match status" value="1"/>
</dbReference>
<dbReference type="Pfam" id="PF16073">
    <property type="entry name" value="SAT"/>
    <property type="match status" value="1"/>
</dbReference>
<evidence type="ECO:0000256" key="1">
    <source>
        <dbReference type="ARBA" id="ARBA00022450"/>
    </source>
</evidence>
<dbReference type="InterPro" id="IPR016036">
    <property type="entry name" value="Malonyl_transacylase_ACP-bd"/>
</dbReference>
<proteinExistence type="predicted"/>
<comment type="caution">
    <text evidence="4">Lacks conserved residue(s) required for the propagation of feature annotation.</text>
</comment>
<dbReference type="GO" id="GO:0006633">
    <property type="term" value="P:fatty acid biosynthetic process"/>
    <property type="evidence" value="ECO:0007669"/>
    <property type="project" value="InterPro"/>
</dbReference>
<dbReference type="PROSITE" id="PS52019">
    <property type="entry name" value="PKS_MFAS_DH"/>
    <property type="match status" value="1"/>
</dbReference>
<reference evidence="9" key="1">
    <citation type="submission" date="2021-03" db="EMBL/GenBank/DDBJ databases">
        <authorList>
            <person name="Tagirdzhanova G."/>
        </authorList>
    </citation>
    <scope>NUCLEOTIDE SEQUENCE</scope>
</reference>
<dbReference type="InterPro" id="IPR009081">
    <property type="entry name" value="PP-bd_ACP"/>
</dbReference>
<evidence type="ECO:0000313" key="10">
    <source>
        <dbReference type="Proteomes" id="UP000664521"/>
    </source>
</evidence>
<dbReference type="Gene3D" id="3.30.70.3290">
    <property type="match status" value="1"/>
</dbReference>
<dbReference type="PROSITE" id="PS50075">
    <property type="entry name" value="CARRIER"/>
    <property type="match status" value="1"/>
</dbReference>
<comment type="caution">
    <text evidence="9">The sequence shown here is derived from an EMBL/GenBank/DDBJ whole genome shotgun (WGS) entry which is preliminary data.</text>
</comment>
<dbReference type="CDD" id="cd00833">
    <property type="entry name" value="PKS"/>
    <property type="match status" value="1"/>
</dbReference>
<dbReference type="PROSITE" id="PS00606">
    <property type="entry name" value="KS3_1"/>
    <property type="match status" value="1"/>
</dbReference>
<feature type="domain" description="PKS/mFAS DH" evidence="8">
    <location>
        <begin position="1241"/>
        <end position="1546"/>
    </location>
</feature>
<dbReference type="InterPro" id="IPR001227">
    <property type="entry name" value="Ac_transferase_dom_sf"/>
</dbReference>
<dbReference type="PANTHER" id="PTHR43775">
    <property type="entry name" value="FATTY ACID SYNTHASE"/>
    <property type="match status" value="1"/>
</dbReference>
<protein>
    <recommendedName>
        <fullName evidence="11">Polyketide synthase</fullName>
    </recommendedName>
</protein>
<dbReference type="EMBL" id="CAJPDS010000146">
    <property type="protein sequence ID" value="CAF9940114.1"/>
    <property type="molecule type" value="Genomic_DNA"/>
</dbReference>
<feature type="region of interest" description="N-terminal hotdog fold" evidence="4">
    <location>
        <begin position="1241"/>
        <end position="1381"/>
    </location>
</feature>
<sequence>MASPIQVLYFGDQSIEPYDSVTDLLGESRASIALPEFLRSAFETLQSAIPTLLSADKSLFTGRDFDQIVEHVQANGIRHAAVSSFLSCVAQLGWTILHRERNPEQWSGHRDKAILGVCTGTLPAIAAAAARSVTDLLQLAPIFLQLSFRLGLEVSCRSLLIEESQDSWSVAVSGISTETVRRELSQFNQSKQLPTPKMIYVCSASSSSMTLSGPPSFLREFLSSEPMCLAKQLPLPIYGCFHASHLPLPDVGAIIGESDCLERPFENYRSLIRPNLPVDSGVPALRELLVRAVSDILQVTLDVDDDTRQVIERVQACKVQLTSIGPARLSHLERALNPMDVYQLGSRKFQLQNSSANSTDWEKSIAVVGMAGRFADAQNVDELWKVLIDNRDLHRMIPIDRFDVHTHVDPTGQVKNTSLTPYGCFDEHVGDFDISLFKMSPKEATQTDPLQRMMLLTAYEALESAGYYDNGDQDVRPRNGTFYGVGADDYRQVNSSQDVDINYVTGGIRAFGPGRVSYYFGWEGPSMVLDAACSASAVAIHQAISSLRLKEPFCRLESCKICLFNWSMQDVRRVGDGYCRADATATVVLKRFSDSIRDKDNILGVIHSIETHHSGTAISLTHPEADTQSMLFESVLRSAGMSIDHIDHIELHGTGTQAGDLAEASSVLRLVKEPRPKDRPLTVSSVKPNVGHSEAASGVTSLIKGLLMLQQKIIPRHIGIKTRFNPKLPPLADFNIVIPSTNMPYNAVNNDSKRRMLVNNFNATGGITAMLLEEFCPDTAVAKDVRQHHPITFSAASEIALASSQSRLLEHLKANANIEISNLSYTLTARRLHHKFRLACTVGSTKELINKLQTEPFTPSGASKPGTSVFGVFVFTGQASSYSGMGRILFETNDAFRTHIRRSDAVCQDMGLPSFVELISGDEADSSKFSQTQSQLALVALETALAYLLESWGIRPKAVVGHSLGEYSALCVSKVLSLADTLYLVGKRGLLLESACKRNEYSMAAVALPALEVERTLHSSRYSECEIACLNAPDQTVVSGLDTAIESMIAHFKANGARATKLRIPYAFHSKQMDAIALEFRNIAQNIPFKKPSKPLASTLLGEIVEEEGILNTEYLGRQTRETVRFQEALHKLEGLLEDGQIPLWMEIGPGPACLPMIASTFPAQASNLVCALDPRKPNWLTISNLTTKYYSSNGHVRWDEYHKEYLHALSLLQLPSYPFDLKKYWIRYDGDWAIQKNQNAPIQPQAAQAATPMLESSTLHRLDSDSVHKGTRKLAFTSKLSNEELGSIYIDMALAATSYLYGTSDRALKSPVMDVSALVLSSDMDHSTTQDVELIATQRPSDTDIVEISITSLDHGNVIELLRCKVVTSDGRDWSTDANNDAYLYQSRMDLLGLFLTNGQTLKLSQSEVYQKSPSLPSFEHKPQGIQEVLLNLGTLEAVAKITLPHSEGKYVCDPRWLNAIIQVPHLVVVHGRMAEDQFSCRGWSSLQILLPFEPDTIYRVHARMQPGDQTDSIIGDVHVLDEAGRAAAIIRSIQFTPVSRPKAETAPPSPNISTRIKPPSGAADRIDARGRQTPKSPRDIGTITNGLEASNPTEANEDHSKTVPTKPLPSSLGNHPRPHDIPQPNNTVSDPPPAASSKEALPGTSDPAADFNELLAIIAAEIGVEPGCLTDNVLLEDLGIDSIIQISLVARLQERVAKPLPQGFLLEFNSVAKLRGFFCGALG</sequence>
<evidence type="ECO:0000259" key="7">
    <source>
        <dbReference type="PROSITE" id="PS52004"/>
    </source>
</evidence>
<feature type="region of interest" description="C-terminal hotdog fold" evidence="4">
    <location>
        <begin position="1402"/>
        <end position="1546"/>
    </location>
</feature>
<evidence type="ECO:0000259" key="8">
    <source>
        <dbReference type="PROSITE" id="PS52019"/>
    </source>
</evidence>
<dbReference type="SMART" id="SM00825">
    <property type="entry name" value="PKS_KS"/>
    <property type="match status" value="1"/>
</dbReference>
<dbReference type="Pfam" id="PF00550">
    <property type="entry name" value="PP-binding"/>
    <property type="match status" value="1"/>
</dbReference>
<feature type="domain" description="Carrier" evidence="6">
    <location>
        <begin position="1647"/>
        <end position="1724"/>
    </location>
</feature>
<dbReference type="Gene3D" id="1.10.1200.10">
    <property type="entry name" value="ACP-like"/>
    <property type="match status" value="1"/>
</dbReference>
<evidence type="ECO:0000313" key="9">
    <source>
        <dbReference type="EMBL" id="CAF9940114.1"/>
    </source>
</evidence>
<keyword evidence="2" id="KW-0597">Phosphoprotein</keyword>
<dbReference type="Gene3D" id="3.40.366.10">
    <property type="entry name" value="Malonyl-Coenzyme A Acyl Carrier Protein, domain 2"/>
    <property type="match status" value="2"/>
</dbReference>
<feature type="region of interest" description="Disordered" evidence="5">
    <location>
        <begin position="1541"/>
        <end position="1648"/>
    </location>
</feature>
<keyword evidence="10" id="KW-1185">Reference proteome</keyword>
<dbReference type="Pfam" id="PF00698">
    <property type="entry name" value="Acyl_transf_1"/>
    <property type="match status" value="1"/>
</dbReference>
<dbReference type="Pfam" id="PF00109">
    <property type="entry name" value="ketoacyl-synt"/>
    <property type="match status" value="1"/>
</dbReference>
<dbReference type="InterPro" id="IPR049551">
    <property type="entry name" value="PKS_DH_C"/>
</dbReference>
<dbReference type="Gene3D" id="3.10.129.110">
    <property type="entry name" value="Polyketide synthase dehydratase"/>
    <property type="match status" value="1"/>
</dbReference>